<feature type="region of interest" description="Disordered" evidence="1">
    <location>
        <begin position="34"/>
        <end position="62"/>
    </location>
</feature>
<evidence type="ECO:0000256" key="1">
    <source>
        <dbReference type="SAM" id="MobiDB-lite"/>
    </source>
</evidence>
<evidence type="ECO:0000313" key="2">
    <source>
        <dbReference type="EMBL" id="EPS37944.1"/>
    </source>
</evidence>
<reference evidence="3" key="2">
    <citation type="submission" date="2013-04" db="EMBL/GenBank/DDBJ databases">
        <title>Genomic mechanisms accounting for the adaptation to parasitism in nematode-trapping fungi.</title>
        <authorList>
            <person name="Ahren D.G."/>
        </authorList>
    </citation>
    <scope>NUCLEOTIDE SEQUENCE [LARGE SCALE GENOMIC DNA]</scope>
    <source>
        <strain evidence="3">CBS 200.50</strain>
    </source>
</reference>
<organism evidence="2 3">
    <name type="scientific">Dactylellina haptotyla (strain CBS 200.50)</name>
    <name type="common">Nematode-trapping fungus</name>
    <name type="synonym">Monacrosporium haptotylum</name>
    <dbReference type="NCBI Taxonomy" id="1284197"/>
    <lineage>
        <taxon>Eukaryota</taxon>
        <taxon>Fungi</taxon>
        <taxon>Dikarya</taxon>
        <taxon>Ascomycota</taxon>
        <taxon>Pezizomycotina</taxon>
        <taxon>Orbiliomycetes</taxon>
        <taxon>Orbiliales</taxon>
        <taxon>Orbiliaceae</taxon>
        <taxon>Dactylellina</taxon>
    </lineage>
</organism>
<feature type="compositionally biased region" description="Basic and acidic residues" evidence="1">
    <location>
        <begin position="34"/>
        <end position="49"/>
    </location>
</feature>
<name>S8A581_DACHA</name>
<reference evidence="2 3" key="1">
    <citation type="journal article" date="2013" name="PLoS Genet.">
        <title>Genomic mechanisms accounting for the adaptation to parasitism in nematode-trapping fungi.</title>
        <authorList>
            <person name="Meerupati T."/>
            <person name="Andersson K.M."/>
            <person name="Friman E."/>
            <person name="Kumar D."/>
            <person name="Tunlid A."/>
            <person name="Ahren D."/>
        </authorList>
    </citation>
    <scope>NUCLEOTIDE SEQUENCE [LARGE SCALE GENOMIC DNA]</scope>
    <source>
        <strain evidence="2 3">CBS 200.50</strain>
    </source>
</reference>
<proteinExistence type="predicted"/>
<accession>S8A581</accession>
<dbReference type="HOGENOM" id="CLU_2687774_0_0_1"/>
<dbReference type="Proteomes" id="UP000015100">
    <property type="component" value="Unassembled WGS sequence"/>
</dbReference>
<keyword evidence="3" id="KW-1185">Reference proteome</keyword>
<comment type="caution">
    <text evidence="2">The sequence shown here is derived from an EMBL/GenBank/DDBJ whole genome shotgun (WGS) entry which is preliminary data.</text>
</comment>
<sequence length="74" mass="8317">MALKTSVDDKRGPLYHETTVILDYSWEAPKREFRYSGSRSPDREHELGEHTSPGIAPKAKDDSLEGLCGLLEQT</sequence>
<protein>
    <submittedName>
        <fullName evidence="2">Uncharacterized protein</fullName>
    </submittedName>
</protein>
<gene>
    <name evidence="2" type="ORF">H072_8472</name>
</gene>
<dbReference type="EMBL" id="AQGS01000598">
    <property type="protein sequence ID" value="EPS37944.1"/>
    <property type="molecule type" value="Genomic_DNA"/>
</dbReference>
<evidence type="ECO:0000313" key="3">
    <source>
        <dbReference type="Proteomes" id="UP000015100"/>
    </source>
</evidence>
<dbReference type="AlphaFoldDB" id="S8A581"/>